<dbReference type="KEGG" id="orh:Ornrh_1021"/>
<dbReference type="CDD" id="cd01085">
    <property type="entry name" value="APP"/>
    <property type="match status" value="1"/>
</dbReference>
<evidence type="ECO:0000256" key="2">
    <source>
        <dbReference type="ARBA" id="ARBA00022723"/>
    </source>
</evidence>
<evidence type="ECO:0000256" key="3">
    <source>
        <dbReference type="ARBA" id="ARBA00022801"/>
    </source>
</evidence>
<dbReference type="InterPro" id="IPR033740">
    <property type="entry name" value="Pept_M24B"/>
</dbReference>
<dbReference type="SUPFAM" id="SSF55920">
    <property type="entry name" value="Creatinase/aminopeptidase"/>
    <property type="match status" value="1"/>
</dbReference>
<protein>
    <submittedName>
        <fullName evidence="7">Xaa-Pro aminopeptidase</fullName>
    </submittedName>
</protein>
<dbReference type="eggNOG" id="COG0006">
    <property type="taxonomic scope" value="Bacteria"/>
</dbReference>
<dbReference type="GO" id="GO:0005737">
    <property type="term" value="C:cytoplasm"/>
    <property type="evidence" value="ECO:0007669"/>
    <property type="project" value="UniProtKB-ARBA"/>
</dbReference>
<dbReference type="InterPro" id="IPR029149">
    <property type="entry name" value="Creatin/AminoP/Spt16_N"/>
</dbReference>
<dbReference type="EMBL" id="CP003283">
    <property type="protein sequence ID" value="AFL97213.1"/>
    <property type="molecule type" value="Genomic_DNA"/>
</dbReference>
<organism evidence="7 8">
    <name type="scientific">Ornithobacterium rhinotracheale (strain ATCC 51463 / DSM 15997 / CCUG 23171 / CIP 104009 / LMG 9086)</name>
    <dbReference type="NCBI Taxonomy" id="867902"/>
    <lineage>
        <taxon>Bacteria</taxon>
        <taxon>Pseudomonadati</taxon>
        <taxon>Bacteroidota</taxon>
        <taxon>Flavobacteriia</taxon>
        <taxon>Flavobacteriales</taxon>
        <taxon>Weeksellaceae</taxon>
        <taxon>Ornithobacterium</taxon>
    </lineage>
</organism>
<dbReference type="InterPro" id="IPR000994">
    <property type="entry name" value="Pept_M24"/>
</dbReference>
<dbReference type="InterPro" id="IPR032416">
    <property type="entry name" value="Peptidase_M24_C"/>
</dbReference>
<proteinExistence type="inferred from homology"/>
<dbReference type="Gene3D" id="3.90.230.10">
    <property type="entry name" value="Creatinase/methionine aminopeptidase superfamily"/>
    <property type="match status" value="1"/>
</dbReference>
<keyword evidence="8" id="KW-1185">Reference proteome</keyword>
<dbReference type="InterPro" id="IPR036005">
    <property type="entry name" value="Creatinase/aminopeptidase-like"/>
</dbReference>
<dbReference type="RefSeq" id="WP_014790814.1">
    <property type="nucleotide sequence ID" value="NC_018016.1"/>
</dbReference>
<dbReference type="GO" id="GO:0070006">
    <property type="term" value="F:metalloaminopeptidase activity"/>
    <property type="evidence" value="ECO:0007669"/>
    <property type="project" value="InterPro"/>
</dbReference>
<feature type="domain" description="Creatinase N-terminal" evidence="5">
    <location>
        <begin position="7"/>
        <end position="138"/>
    </location>
</feature>
<feature type="domain" description="Peptidase M24 C-terminal" evidence="6">
    <location>
        <begin position="529"/>
        <end position="589"/>
    </location>
</feature>
<dbReference type="PATRIC" id="fig|867902.3.peg.1007"/>
<evidence type="ECO:0000256" key="1">
    <source>
        <dbReference type="ARBA" id="ARBA00008766"/>
    </source>
</evidence>
<dbReference type="FunFam" id="3.40.350.10:FF:000003">
    <property type="entry name" value="Xaa-pro aminopeptidase P"/>
    <property type="match status" value="1"/>
</dbReference>
<dbReference type="AlphaFoldDB" id="I3ZZS9"/>
<dbReference type="PANTHER" id="PTHR43763">
    <property type="entry name" value="XAA-PRO AMINOPEPTIDASE 1"/>
    <property type="match status" value="1"/>
</dbReference>
<evidence type="ECO:0000313" key="7">
    <source>
        <dbReference type="EMBL" id="AFL97213.1"/>
    </source>
</evidence>
<reference evidence="7 8" key="1">
    <citation type="submission" date="2012-06" db="EMBL/GenBank/DDBJ databases">
        <title>The complete genome of Ornithobacterium rhinotracheale DSM 15997.</title>
        <authorList>
            <consortium name="US DOE Joint Genome Institute (JGI-PGF)"/>
            <person name="Lucas S."/>
            <person name="Copeland A."/>
            <person name="Lapidus A."/>
            <person name="Goodwin L."/>
            <person name="Pitluck S."/>
            <person name="Peters L."/>
            <person name="Mikhailova N."/>
            <person name="Teshima H."/>
            <person name="Kyrpides N."/>
            <person name="Mavromatis K."/>
            <person name="Pagani I."/>
            <person name="Ivanova N."/>
            <person name="Ovchinnikova G."/>
            <person name="Zeytun A."/>
            <person name="Detter J.C."/>
            <person name="Han C."/>
            <person name="Land M."/>
            <person name="Hauser L."/>
            <person name="Markowitz V."/>
            <person name="Cheng J.-F."/>
            <person name="Hugenholtz P."/>
            <person name="Woyke T."/>
            <person name="Wu D."/>
            <person name="Lang E."/>
            <person name="Kopitz M."/>
            <person name="Brambilla E."/>
            <person name="Klenk H.-P."/>
            <person name="Eisen J.A."/>
        </authorList>
    </citation>
    <scope>NUCLEOTIDE SEQUENCE [LARGE SCALE GENOMIC DNA]</scope>
    <source>
        <strain evidence="8">ATCC 51463 / DSM 15997 / CCUG 23171 / LMG 9086</strain>
    </source>
</reference>
<evidence type="ECO:0000259" key="4">
    <source>
        <dbReference type="Pfam" id="PF00557"/>
    </source>
</evidence>
<gene>
    <name evidence="7" type="ordered locus">Ornrh_1021</name>
</gene>
<dbReference type="Pfam" id="PF16189">
    <property type="entry name" value="Creatinase_N_2"/>
    <property type="match status" value="1"/>
</dbReference>
<dbReference type="Pfam" id="PF00557">
    <property type="entry name" value="Peptidase_M24"/>
    <property type="match status" value="1"/>
</dbReference>
<keyword evidence="7" id="KW-0645">Protease</keyword>
<feature type="domain" description="Peptidase M24" evidence="4">
    <location>
        <begin position="307"/>
        <end position="521"/>
    </location>
</feature>
<dbReference type="GeneID" id="97257721"/>
<dbReference type="GO" id="GO:0046872">
    <property type="term" value="F:metal ion binding"/>
    <property type="evidence" value="ECO:0007669"/>
    <property type="project" value="UniProtKB-KW"/>
</dbReference>
<evidence type="ECO:0000259" key="6">
    <source>
        <dbReference type="Pfam" id="PF16188"/>
    </source>
</evidence>
<keyword evidence="7" id="KW-0031">Aminopeptidase</keyword>
<dbReference type="SUPFAM" id="SSF53092">
    <property type="entry name" value="Creatinase/prolidase N-terminal domain"/>
    <property type="match status" value="1"/>
</dbReference>
<evidence type="ECO:0000259" key="5">
    <source>
        <dbReference type="Pfam" id="PF01321"/>
    </source>
</evidence>
<name>I3ZZS9_ORNRL</name>
<dbReference type="Gene3D" id="3.40.350.10">
    <property type="entry name" value="Creatinase/prolidase N-terminal domain"/>
    <property type="match status" value="2"/>
</dbReference>
<comment type="similarity">
    <text evidence="1">Belongs to the peptidase M24B family.</text>
</comment>
<dbReference type="Pfam" id="PF16188">
    <property type="entry name" value="Peptidase_M24_C"/>
    <property type="match status" value="1"/>
</dbReference>
<accession>I3ZZS9</accession>
<dbReference type="HOGENOM" id="CLU_011781_2_4_10"/>
<dbReference type="FunFam" id="3.90.230.10:FF:000009">
    <property type="entry name" value="xaa-Pro aminopeptidase 2"/>
    <property type="match status" value="1"/>
</dbReference>
<evidence type="ECO:0000313" key="8">
    <source>
        <dbReference type="Proteomes" id="UP000006051"/>
    </source>
</evidence>
<keyword evidence="3" id="KW-0378">Hydrolase</keyword>
<sequence length="590" mass="66035">MTAKEKVSALRNAMQSNNIDAFIVFSADPHMSEYMPAHWQERAWLSGFTGSAGFVVITKDKAGLWTDSRYFVQAPKELEGSGIDLFKDGVEGTPNYIDWIIGQVPSGGKVGVNALATSRANWEKLEQKLTDKGIQLVHIPLIDEIWKDRKIEKSDAIFVHPLEYAGKSVQEKLTKIKEKMHQKGADTHIVTALDDVAWTTNLRGNDVAFNPVFLGYLCIEEDKTTLFVEPQKVTEDVKAHLEQAHVQIKDYDAFFDYLKTLKGKNILLAPNANQLIFSTLSADNKIIVAPAPGNLFKAIKNKAELEGFRKVMVRDGVSLVKFFHWLKTSAGKEELDEFTIGEKLRDFRAQGDAFVGESFGSIVGYEGNGAVVHYSAAKDTAKKVKNEGTILIDSGGQYREGTTDITRTLSLGEPSAEFKKDWTLVLKGMINLSMARFPKGTCGVHLDAIARLPLWMNDRDFGHGTGHGVGSFMNVHEGPQNIRKDLNNTQLVPGMVVSNEPGLYRENKYGIRIENLIAVSEHSTSEFGEFYEFETLTLCPLFTECLDKELLTEDEKAWLNKYHTRVEDALSPYLEGAEKEFLIHECRKID</sequence>
<dbReference type="InterPro" id="IPR050422">
    <property type="entry name" value="X-Pro_aminopeptidase_P"/>
</dbReference>
<dbReference type="Proteomes" id="UP000006051">
    <property type="component" value="Chromosome"/>
</dbReference>
<dbReference type="STRING" id="867902.Ornrh_1021"/>
<keyword evidence="2" id="KW-0479">Metal-binding</keyword>
<dbReference type="PANTHER" id="PTHR43763:SF6">
    <property type="entry name" value="XAA-PRO AMINOPEPTIDASE 1"/>
    <property type="match status" value="1"/>
</dbReference>
<dbReference type="InterPro" id="IPR000587">
    <property type="entry name" value="Creatinase_N"/>
</dbReference>
<dbReference type="Pfam" id="PF01321">
    <property type="entry name" value="Creatinase_N"/>
    <property type="match status" value="1"/>
</dbReference>
<dbReference type="GeneID" id="71569304"/>